<keyword evidence="3" id="KW-1185">Reference proteome</keyword>
<organism evidence="2 3">
    <name type="scientific">Acidocella aquatica</name>
    <dbReference type="NCBI Taxonomy" id="1922313"/>
    <lineage>
        <taxon>Bacteria</taxon>
        <taxon>Pseudomonadati</taxon>
        <taxon>Pseudomonadota</taxon>
        <taxon>Alphaproteobacteria</taxon>
        <taxon>Acetobacterales</taxon>
        <taxon>Acidocellaceae</taxon>
        <taxon>Acidocella</taxon>
    </lineage>
</organism>
<dbReference type="EMBL" id="BSOS01000007">
    <property type="protein sequence ID" value="GLR65894.1"/>
    <property type="molecule type" value="Genomic_DNA"/>
</dbReference>
<keyword evidence="1" id="KW-0472">Membrane</keyword>
<keyword evidence="1" id="KW-1133">Transmembrane helix</keyword>
<proteinExistence type="predicted"/>
<reference evidence="3" key="1">
    <citation type="journal article" date="2019" name="Int. J. Syst. Evol. Microbiol.">
        <title>The Global Catalogue of Microorganisms (GCM) 10K type strain sequencing project: providing services to taxonomists for standard genome sequencing and annotation.</title>
        <authorList>
            <consortium name="The Broad Institute Genomics Platform"/>
            <consortium name="The Broad Institute Genome Sequencing Center for Infectious Disease"/>
            <person name="Wu L."/>
            <person name="Ma J."/>
        </authorList>
    </citation>
    <scope>NUCLEOTIDE SEQUENCE [LARGE SCALE GENOMIC DNA]</scope>
    <source>
        <strain evidence="3">NBRC 112502</strain>
    </source>
</reference>
<feature type="transmembrane region" description="Helical" evidence="1">
    <location>
        <begin position="20"/>
        <end position="42"/>
    </location>
</feature>
<evidence type="ECO:0000256" key="1">
    <source>
        <dbReference type="SAM" id="Phobius"/>
    </source>
</evidence>
<gene>
    <name evidence="2" type="ORF">GCM10010909_05720</name>
</gene>
<dbReference type="Proteomes" id="UP001156641">
    <property type="component" value="Unassembled WGS sequence"/>
</dbReference>
<sequence>MDWLTESAIFGSPPAIAASATFSVFVPICAFATALFAALCCAQEARSKTGTSQMALGRLSDNLLNWAISNNPAL</sequence>
<name>A0ABQ6A700_9PROT</name>
<keyword evidence="1" id="KW-0812">Transmembrane</keyword>
<accession>A0ABQ6A700</accession>
<evidence type="ECO:0000313" key="2">
    <source>
        <dbReference type="EMBL" id="GLR65894.1"/>
    </source>
</evidence>
<protein>
    <submittedName>
        <fullName evidence="2">Uncharacterized protein</fullName>
    </submittedName>
</protein>
<evidence type="ECO:0000313" key="3">
    <source>
        <dbReference type="Proteomes" id="UP001156641"/>
    </source>
</evidence>
<comment type="caution">
    <text evidence="2">The sequence shown here is derived from an EMBL/GenBank/DDBJ whole genome shotgun (WGS) entry which is preliminary data.</text>
</comment>